<feature type="region of interest" description="Disordered" evidence="1">
    <location>
        <begin position="114"/>
        <end position="133"/>
    </location>
</feature>
<evidence type="ECO:0000256" key="1">
    <source>
        <dbReference type="SAM" id="MobiDB-lite"/>
    </source>
</evidence>
<feature type="compositionally biased region" description="Acidic residues" evidence="1">
    <location>
        <begin position="305"/>
        <end position="322"/>
    </location>
</feature>
<gene>
    <name evidence="2" type="ORF">CYLTODRAFT_183808</name>
</gene>
<evidence type="ECO:0000313" key="3">
    <source>
        <dbReference type="Proteomes" id="UP000054007"/>
    </source>
</evidence>
<name>A0A0D7BLB7_9AGAR</name>
<dbReference type="EMBL" id="KN880468">
    <property type="protein sequence ID" value="KIY70401.1"/>
    <property type="molecule type" value="Genomic_DNA"/>
</dbReference>
<dbReference type="Proteomes" id="UP000054007">
    <property type="component" value="Unassembled WGS sequence"/>
</dbReference>
<feature type="region of interest" description="Disordered" evidence="1">
    <location>
        <begin position="52"/>
        <end position="90"/>
    </location>
</feature>
<proteinExistence type="predicted"/>
<dbReference type="AlphaFoldDB" id="A0A0D7BLB7"/>
<protein>
    <submittedName>
        <fullName evidence="2">Uncharacterized protein</fullName>
    </submittedName>
</protein>
<feature type="region of interest" description="Disordered" evidence="1">
    <location>
        <begin position="139"/>
        <end position="222"/>
    </location>
</feature>
<feature type="compositionally biased region" description="Low complexity" evidence="1">
    <location>
        <begin position="276"/>
        <end position="285"/>
    </location>
</feature>
<accession>A0A0D7BLB7</accession>
<feature type="compositionally biased region" description="Low complexity" evidence="1">
    <location>
        <begin position="174"/>
        <end position="186"/>
    </location>
</feature>
<dbReference type="STRING" id="1314674.A0A0D7BLB7"/>
<evidence type="ECO:0000313" key="2">
    <source>
        <dbReference type="EMBL" id="KIY70401.1"/>
    </source>
</evidence>
<keyword evidence="3" id="KW-1185">Reference proteome</keyword>
<feature type="compositionally biased region" description="Acidic residues" evidence="1">
    <location>
        <begin position="332"/>
        <end position="349"/>
    </location>
</feature>
<reference evidence="2 3" key="1">
    <citation type="journal article" date="2015" name="Fungal Genet. Biol.">
        <title>Evolution of novel wood decay mechanisms in Agaricales revealed by the genome sequences of Fistulina hepatica and Cylindrobasidium torrendii.</title>
        <authorList>
            <person name="Floudas D."/>
            <person name="Held B.W."/>
            <person name="Riley R."/>
            <person name="Nagy L.G."/>
            <person name="Koehler G."/>
            <person name="Ransdell A.S."/>
            <person name="Younus H."/>
            <person name="Chow J."/>
            <person name="Chiniquy J."/>
            <person name="Lipzen A."/>
            <person name="Tritt A."/>
            <person name="Sun H."/>
            <person name="Haridas S."/>
            <person name="LaButti K."/>
            <person name="Ohm R.A."/>
            <person name="Kues U."/>
            <person name="Blanchette R.A."/>
            <person name="Grigoriev I.V."/>
            <person name="Minto R.E."/>
            <person name="Hibbett D.S."/>
        </authorList>
    </citation>
    <scope>NUCLEOTIDE SEQUENCE [LARGE SCALE GENOMIC DNA]</scope>
    <source>
        <strain evidence="2 3">FP15055 ss-10</strain>
    </source>
</reference>
<organism evidence="2 3">
    <name type="scientific">Cylindrobasidium torrendii FP15055 ss-10</name>
    <dbReference type="NCBI Taxonomy" id="1314674"/>
    <lineage>
        <taxon>Eukaryota</taxon>
        <taxon>Fungi</taxon>
        <taxon>Dikarya</taxon>
        <taxon>Basidiomycota</taxon>
        <taxon>Agaricomycotina</taxon>
        <taxon>Agaricomycetes</taxon>
        <taxon>Agaricomycetidae</taxon>
        <taxon>Agaricales</taxon>
        <taxon>Marasmiineae</taxon>
        <taxon>Physalacriaceae</taxon>
        <taxon>Cylindrobasidium</taxon>
    </lineage>
</organism>
<sequence>MATPQSHERLSTMLSESYREIDSLRSALQNSHTSAELHTRIARLEADLARAQRERDIARQERDDARIERDSVRAGKTERERDDARRERDDARHKLDALRGMWEHLKREMDVATGAALPPPHSQHPSHHRKRDRERDIMPIPQHMLPDPPALQPKQKKAKYTYDAAGNQYPAFNSSARPLHSSSSHAPTPPQAVVMHNQLGGKSPAMLRKSPPEPREPYPARNELGQRICRNCGQAGRYKEDKCIEKWGPGPLGPGTVCDRCRKKTKRIERSNTVASPNSHPSSSPHLPPPMRHTPSMDSMVGQDADAEIDADADLEIDELDEGETRWNDRDADADDGDEVDDLLDDAIDAAERAHR</sequence>
<dbReference type="OrthoDB" id="2162994at2759"/>
<feature type="region of interest" description="Disordered" evidence="1">
    <location>
        <begin position="254"/>
        <end position="356"/>
    </location>
</feature>